<dbReference type="Gene3D" id="3.60.21.10">
    <property type="match status" value="1"/>
</dbReference>
<dbReference type="InterPro" id="IPR052169">
    <property type="entry name" value="CW_Biosynth-Accessory"/>
</dbReference>
<dbReference type="PANTHER" id="PTHR33393:SF12">
    <property type="entry name" value="CAPSULE BIOSYNTHESIS PROTEIN CAPA"/>
    <property type="match status" value="1"/>
</dbReference>
<evidence type="ECO:0000256" key="1">
    <source>
        <dbReference type="ARBA" id="ARBA00005662"/>
    </source>
</evidence>
<dbReference type="SMART" id="SM00854">
    <property type="entry name" value="PGA_cap"/>
    <property type="match status" value="1"/>
</dbReference>
<sequence>MHMLPGYFLRFPFGIISAVLLCLSCTYASGASARSAGPAHGRHHAHEGLRRTVTECPAVVNDSSSIRGLLFSPGKELRTSDTATLVFIGDVMLHAGQIADAHSRYLAGGGEKNADDHNAYDFSPYLENIRNDLSKADITVANMEFTLAGPPFTGYPSFSAPDSYARYAADCGVDIFLTANNHICDKGAAGLGRTLDIYSRMRGSHRVFTAGCTDITVHDSPDILMMRINGINTAFLNFTYGTNAPCSHPVHKVNILEKEAVRQALMKAKEAGADFIIALPHWGDEYSLRHSVYQEEMAEWMAENGADIIIGTHPHVIQDYGTIYVDDSEGQKKVPVVYSLGNIISNMSARNTQAGLLLELTLTKDHSGTTGIGALRFRYTWCSLPGMLSDSYMTVFIEEWLDRKDEWKTAWGWTKMKDTYQRIIKETGIKDGYAAAEDEENH</sequence>
<evidence type="ECO:0000313" key="3">
    <source>
        <dbReference type="EMBL" id="MBO8455378.1"/>
    </source>
</evidence>
<dbReference type="InterPro" id="IPR029052">
    <property type="entry name" value="Metallo-depent_PP-like"/>
</dbReference>
<dbReference type="SUPFAM" id="SSF56300">
    <property type="entry name" value="Metallo-dependent phosphatases"/>
    <property type="match status" value="1"/>
</dbReference>
<reference evidence="3" key="1">
    <citation type="submission" date="2020-10" db="EMBL/GenBank/DDBJ databases">
        <authorList>
            <person name="Gilroy R."/>
        </authorList>
    </citation>
    <scope>NUCLEOTIDE SEQUENCE</scope>
    <source>
        <strain evidence="3">B1-3475</strain>
    </source>
</reference>
<dbReference type="EMBL" id="JADIMK010000029">
    <property type="protein sequence ID" value="MBO8455378.1"/>
    <property type="molecule type" value="Genomic_DNA"/>
</dbReference>
<dbReference type="PANTHER" id="PTHR33393">
    <property type="entry name" value="POLYGLUTAMINE SYNTHESIS ACCESSORY PROTEIN RV0574C-RELATED"/>
    <property type="match status" value="1"/>
</dbReference>
<proteinExistence type="inferred from homology"/>
<dbReference type="Pfam" id="PF09587">
    <property type="entry name" value="PGA_cap"/>
    <property type="match status" value="1"/>
</dbReference>
<organism evidence="3 4">
    <name type="scientific">Candidatus Cryptobacteroides intestinigallinarum</name>
    <dbReference type="NCBI Taxonomy" id="2840767"/>
    <lineage>
        <taxon>Bacteria</taxon>
        <taxon>Pseudomonadati</taxon>
        <taxon>Bacteroidota</taxon>
        <taxon>Bacteroidia</taxon>
        <taxon>Bacteroidales</taxon>
        <taxon>Candidatus Cryptobacteroides</taxon>
    </lineage>
</organism>
<comment type="caution">
    <text evidence="3">The sequence shown here is derived from an EMBL/GenBank/DDBJ whole genome shotgun (WGS) entry which is preliminary data.</text>
</comment>
<evidence type="ECO:0000313" key="4">
    <source>
        <dbReference type="Proteomes" id="UP000823617"/>
    </source>
</evidence>
<gene>
    <name evidence="3" type="ORF">IAC08_03100</name>
</gene>
<reference evidence="3" key="2">
    <citation type="journal article" date="2021" name="PeerJ">
        <title>Extensive microbial diversity within the chicken gut microbiome revealed by metagenomics and culture.</title>
        <authorList>
            <person name="Gilroy R."/>
            <person name="Ravi A."/>
            <person name="Getino M."/>
            <person name="Pursley I."/>
            <person name="Horton D.L."/>
            <person name="Alikhan N.F."/>
            <person name="Baker D."/>
            <person name="Gharbi K."/>
            <person name="Hall N."/>
            <person name="Watson M."/>
            <person name="Adriaenssens E.M."/>
            <person name="Foster-Nyarko E."/>
            <person name="Jarju S."/>
            <person name="Secka A."/>
            <person name="Antonio M."/>
            <person name="Oren A."/>
            <person name="Chaudhuri R.R."/>
            <person name="La Ragione R."/>
            <person name="Hildebrand F."/>
            <person name="Pallen M.J."/>
        </authorList>
    </citation>
    <scope>NUCLEOTIDE SEQUENCE</scope>
    <source>
        <strain evidence="3">B1-3475</strain>
    </source>
</reference>
<dbReference type="AlphaFoldDB" id="A0A9D9HK74"/>
<evidence type="ECO:0000259" key="2">
    <source>
        <dbReference type="SMART" id="SM00854"/>
    </source>
</evidence>
<feature type="domain" description="Capsule synthesis protein CapA" evidence="2">
    <location>
        <begin position="84"/>
        <end position="347"/>
    </location>
</feature>
<dbReference type="Proteomes" id="UP000823617">
    <property type="component" value="Unassembled WGS sequence"/>
</dbReference>
<comment type="similarity">
    <text evidence="1">Belongs to the CapA family.</text>
</comment>
<name>A0A9D9HK74_9BACT</name>
<dbReference type="InterPro" id="IPR019079">
    <property type="entry name" value="Capsule_synth_CapA"/>
</dbReference>
<accession>A0A9D9HK74</accession>
<protein>
    <submittedName>
        <fullName evidence="3">CapA family protein</fullName>
    </submittedName>
</protein>